<dbReference type="SUPFAM" id="SSF81301">
    <property type="entry name" value="Nucleotidyltransferase"/>
    <property type="match status" value="1"/>
</dbReference>
<keyword evidence="2" id="KW-0808">Transferase</keyword>
<sequence length="204" mass="22983">MRFEDFLKRWRDNPSTTSQITLLMRIAAAVRDSPDCTGAVVVGSFAKGTADRLSDIDLVAFCSGGAGHSLFQTIQQQIAPTNVFITFNGAHDPDSPFQKLIFNDLTSIEFHVISPDTELTLEQPFVEIVNRDRCLESRTSSRPAPTEQDLTVFRYGDRFLAWELFSCLKWLWRGDFQKAKRYLIKLGRAIEASEERGGTAHHPG</sequence>
<organism evidence="2 3">
    <name type="scientific">Paraburkholderia aspalathi</name>
    <dbReference type="NCBI Taxonomy" id="1324617"/>
    <lineage>
        <taxon>Bacteria</taxon>
        <taxon>Pseudomonadati</taxon>
        <taxon>Pseudomonadota</taxon>
        <taxon>Betaproteobacteria</taxon>
        <taxon>Burkholderiales</taxon>
        <taxon>Burkholderiaceae</taxon>
        <taxon>Paraburkholderia</taxon>
    </lineage>
</organism>
<reference evidence="2 3" key="1">
    <citation type="submission" date="2016-10" db="EMBL/GenBank/DDBJ databases">
        <authorList>
            <person name="de Groot N.N."/>
        </authorList>
    </citation>
    <scope>NUCLEOTIDE SEQUENCE [LARGE SCALE GENOMIC DNA]</scope>
    <source>
        <strain evidence="2 3">LMG 27731</strain>
    </source>
</reference>
<feature type="domain" description="Polymerase nucleotidyl transferase" evidence="1">
    <location>
        <begin position="26"/>
        <end position="65"/>
    </location>
</feature>
<name>A0A1I7EPZ0_9BURK</name>
<accession>A0A1I7EPZ0</accession>
<dbReference type="InterPro" id="IPR002934">
    <property type="entry name" value="Polymerase_NTP_transf_dom"/>
</dbReference>
<evidence type="ECO:0000313" key="3">
    <source>
        <dbReference type="Proteomes" id="UP000198844"/>
    </source>
</evidence>
<dbReference type="Proteomes" id="UP000198844">
    <property type="component" value="Unassembled WGS sequence"/>
</dbReference>
<evidence type="ECO:0000313" key="2">
    <source>
        <dbReference type="EMBL" id="SFU25963.1"/>
    </source>
</evidence>
<evidence type="ECO:0000259" key="1">
    <source>
        <dbReference type="Pfam" id="PF01909"/>
    </source>
</evidence>
<dbReference type="CDD" id="cd05403">
    <property type="entry name" value="NT_KNTase_like"/>
    <property type="match status" value="1"/>
</dbReference>
<proteinExistence type="predicted"/>
<protein>
    <submittedName>
        <fullName evidence="2">Nucleotidyltransferase domain-containing protein</fullName>
    </submittedName>
</protein>
<dbReference type="Pfam" id="PF01909">
    <property type="entry name" value="NTP_transf_2"/>
    <property type="match status" value="1"/>
</dbReference>
<dbReference type="Gene3D" id="3.30.460.10">
    <property type="entry name" value="Beta Polymerase, domain 2"/>
    <property type="match status" value="1"/>
</dbReference>
<dbReference type="InterPro" id="IPR043519">
    <property type="entry name" value="NT_sf"/>
</dbReference>
<gene>
    <name evidence="2" type="ORF">SAMN05192563_104441</name>
</gene>
<dbReference type="EMBL" id="FPBH01000044">
    <property type="protein sequence ID" value="SFU25963.1"/>
    <property type="molecule type" value="Genomic_DNA"/>
</dbReference>
<dbReference type="GO" id="GO:0016779">
    <property type="term" value="F:nucleotidyltransferase activity"/>
    <property type="evidence" value="ECO:0007669"/>
    <property type="project" value="InterPro"/>
</dbReference>
<dbReference type="AlphaFoldDB" id="A0A1I7EPZ0"/>